<keyword evidence="20" id="KW-0175">Coiled coil</keyword>
<feature type="binding site" evidence="16">
    <location>
        <begin position="204"/>
        <end position="206"/>
    </location>
    <ligand>
        <name>UDP-alpha-D-glucuronate</name>
        <dbReference type="ChEBI" id="CHEBI:58052"/>
    </ligand>
</feature>
<feature type="coiled-coil region" evidence="20">
    <location>
        <begin position="44"/>
        <end position="71"/>
    </location>
</feature>
<keyword evidence="5 19" id="KW-0812">Transmembrane</keyword>
<reference evidence="21" key="2">
    <citation type="submission" date="2021-01" db="UniProtKB">
        <authorList>
            <consortium name="EnsemblMetazoa"/>
        </authorList>
    </citation>
    <scope>IDENTIFICATION</scope>
</reference>
<dbReference type="CDD" id="cd00218">
    <property type="entry name" value="GlcAT-I"/>
    <property type="match status" value="1"/>
</dbReference>
<organism evidence="21 22">
    <name type="scientific">Strongylocentrotus purpuratus</name>
    <name type="common">Purple sea urchin</name>
    <dbReference type="NCBI Taxonomy" id="7668"/>
    <lineage>
        <taxon>Eukaryota</taxon>
        <taxon>Metazoa</taxon>
        <taxon>Echinodermata</taxon>
        <taxon>Eleutherozoa</taxon>
        <taxon>Echinozoa</taxon>
        <taxon>Echinoidea</taxon>
        <taxon>Euechinoidea</taxon>
        <taxon>Echinacea</taxon>
        <taxon>Camarodonta</taxon>
        <taxon>Echinidea</taxon>
        <taxon>Strongylocentrotidae</taxon>
        <taxon>Strongylocentrotus</taxon>
    </lineage>
</organism>
<dbReference type="OrthoDB" id="675023at2759"/>
<dbReference type="GO" id="GO:0015018">
    <property type="term" value="F:galactosylgalactosylxylosylprotein 3-beta-glucuronosyltransferase activity"/>
    <property type="evidence" value="ECO:0000318"/>
    <property type="project" value="GO_Central"/>
</dbReference>
<dbReference type="Pfam" id="PF03360">
    <property type="entry name" value="Glyco_transf_43"/>
    <property type="match status" value="1"/>
</dbReference>
<dbReference type="GeneID" id="579023"/>
<dbReference type="FunFam" id="3.90.550.10:FF:000010">
    <property type="entry name" value="Galactosylgalactosylxylosylprotein 3-beta-glucuronosyltransferase"/>
    <property type="match status" value="1"/>
</dbReference>
<keyword evidence="10 19" id="KW-0472">Membrane</keyword>
<feature type="binding site" evidence="16">
    <location>
        <position position="176"/>
    </location>
    <ligand>
        <name>UDP-alpha-D-glucuronate</name>
        <dbReference type="ChEBI" id="CHEBI:58052"/>
    </ligand>
</feature>
<evidence type="ECO:0000256" key="4">
    <source>
        <dbReference type="ARBA" id="ARBA00022679"/>
    </source>
</evidence>
<name>A0A7M7PUA5_STRPU</name>
<feature type="site" description="Interaction with galactose moiety of substrate glycoprotein" evidence="18">
    <location>
        <position position="330"/>
    </location>
</feature>
<dbReference type="FunCoup" id="A0A7M7PUA5">
    <property type="interactions" value="1245"/>
</dbReference>
<evidence type="ECO:0000256" key="13">
    <source>
        <dbReference type="ARBA" id="ARBA00047979"/>
    </source>
</evidence>
<keyword evidence="9 19" id="KW-0333">Golgi apparatus</keyword>
<evidence type="ECO:0000256" key="15">
    <source>
        <dbReference type="PIRSR" id="PIRSR605027-1"/>
    </source>
</evidence>
<evidence type="ECO:0000256" key="10">
    <source>
        <dbReference type="ARBA" id="ARBA00023136"/>
    </source>
</evidence>
<dbReference type="InterPro" id="IPR029044">
    <property type="entry name" value="Nucleotide-diphossugar_trans"/>
</dbReference>
<evidence type="ECO:0000256" key="1">
    <source>
        <dbReference type="ARBA" id="ARBA00001936"/>
    </source>
</evidence>
<evidence type="ECO:0000256" key="17">
    <source>
        <dbReference type="PIRSR" id="PIRSR605027-3"/>
    </source>
</evidence>
<evidence type="ECO:0000256" key="5">
    <source>
        <dbReference type="ARBA" id="ARBA00022692"/>
    </source>
</evidence>
<evidence type="ECO:0000313" key="21">
    <source>
        <dbReference type="EnsemblMetazoa" id="XP_030855369"/>
    </source>
</evidence>
<comment type="catalytic activity">
    <reaction evidence="13 19">
        <text>3-O-(beta-D-galactosyl-(1-&gt;3)-beta-D-galactosyl-(1-&gt;4)-beta-D-xylosyl)-L-seryl-[protein] + UDP-alpha-D-glucuronate = 3-O-(beta-D-GlcA-(1-&gt;3)-beta-D-Gal-(1-&gt;3)-beta-D-Gal-(1-&gt;4)-beta-D-Xyl)-L-seryl-[protein] + UDP + H(+)</text>
        <dbReference type="Rhea" id="RHEA:24168"/>
        <dbReference type="Rhea" id="RHEA-COMP:12571"/>
        <dbReference type="Rhea" id="RHEA-COMP:12573"/>
        <dbReference type="ChEBI" id="CHEBI:15378"/>
        <dbReference type="ChEBI" id="CHEBI:58052"/>
        <dbReference type="ChEBI" id="CHEBI:58223"/>
        <dbReference type="ChEBI" id="CHEBI:132090"/>
        <dbReference type="ChEBI" id="CHEBI:132093"/>
        <dbReference type="EC" id="2.4.1.135"/>
    </reaction>
</comment>
<dbReference type="GO" id="GO:0046872">
    <property type="term" value="F:metal ion binding"/>
    <property type="evidence" value="ECO:0007669"/>
    <property type="project" value="UniProtKB-KW"/>
</dbReference>
<dbReference type="InterPro" id="IPR005027">
    <property type="entry name" value="Glyco_trans_43"/>
</dbReference>
<keyword evidence="11" id="KW-0325">Glycoprotein</keyword>
<feature type="binding site" evidence="16">
    <location>
        <position position="181"/>
    </location>
    <ligand>
        <name>UDP-alpha-D-glucuronate</name>
        <dbReference type="ChEBI" id="CHEBI:58052"/>
    </ligand>
</feature>
<comment type="subcellular location">
    <subcellularLocation>
        <location evidence="14">Endomembrane system</location>
        <topology evidence="14">Single-pass type II membrane protein</topology>
    </subcellularLocation>
    <subcellularLocation>
        <location evidence="19">Golgi apparatus membrane</location>
        <topology evidence="19">Single-pass type II membrane protein</topology>
    </subcellularLocation>
</comment>
<keyword evidence="7 19" id="KW-0735">Signal-anchor</keyword>
<evidence type="ECO:0000256" key="3">
    <source>
        <dbReference type="ARBA" id="ARBA00012641"/>
    </source>
</evidence>
<accession>A0A7M7PUA5</accession>
<dbReference type="Proteomes" id="UP000007110">
    <property type="component" value="Unassembled WGS sequence"/>
</dbReference>
<dbReference type="GO" id="GO:0050650">
    <property type="term" value="P:chondroitin sulfate proteoglycan biosynthetic process"/>
    <property type="evidence" value="ECO:0000318"/>
    <property type="project" value="GO_Central"/>
</dbReference>
<feature type="site" description="Interaction with galactose moiety of substrate glycoprotein" evidence="18">
    <location>
        <position position="237"/>
    </location>
</feature>
<dbReference type="OMA" id="NAGLEWI"/>
<dbReference type="GO" id="GO:0000139">
    <property type="term" value="C:Golgi membrane"/>
    <property type="evidence" value="ECO:0000318"/>
    <property type="project" value="GO_Central"/>
</dbReference>
<evidence type="ECO:0000313" key="22">
    <source>
        <dbReference type="Proteomes" id="UP000007110"/>
    </source>
</evidence>
<dbReference type="GO" id="GO:0005975">
    <property type="term" value="P:carbohydrate metabolic process"/>
    <property type="evidence" value="ECO:0000318"/>
    <property type="project" value="GO_Central"/>
</dbReference>
<protein>
    <recommendedName>
        <fullName evidence="3 19">Galactosylgalactosylxylosylprotein 3-beta-glucuronosyltransferase</fullName>
        <ecNumber evidence="3 19">2.4.1.135</ecNumber>
    </recommendedName>
</protein>
<feature type="active site" description="Proton donor/acceptor" evidence="15">
    <location>
        <position position="292"/>
    </location>
</feature>
<keyword evidence="4 19" id="KW-0808">Transferase</keyword>
<dbReference type="RefSeq" id="XP_030855369.1">
    <property type="nucleotide sequence ID" value="XM_030999509.1"/>
</dbReference>
<feature type="binding site" evidence="16">
    <location>
        <begin position="102"/>
        <end position="104"/>
    </location>
    <ligand>
        <name>UDP-alpha-D-glucuronate</name>
        <dbReference type="ChEBI" id="CHEBI:58052"/>
    </ligand>
</feature>
<evidence type="ECO:0000256" key="19">
    <source>
        <dbReference type="RuleBase" id="RU363127"/>
    </source>
</evidence>
<comment type="pathway">
    <text evidence="19">Protein modification; protein glycosylation.</text>
</comment>
<evidence type="ECO:0000256" key="14">
    <source>
        <dbReference type="ARBA" id="ARBA00060399"/>
    </source>
</evidence>
<keyword evidence="6 17" id="KW-0479">Metal-binding</keyword>
<keyword evidence="12 17" id="KW-0464">Manganese</keyword>
<evidence type="ECO:0000256" key="6">
    <source>
        <dbReference type="ARBA" id="ARBA00022723"/>
    </source>
</evidence>
<keyword evidence="22" id="KW-1185">Reference proteome</keyword>
<evidence type="ECO:0000256" key="2">
    <source>
        <dbReference type="ARBA" id="ARBA00007706"/>
    </source>
</evidence>
<evidence type="ECO:0000256" key="20">
    <source>
        <dbReference type="SAM" id="Coils"/>
    </source>
</evidence>
<dbReference type="AlphaFoldDB" id="A0A7M7PUA5"/>
<proteinExistence type="inferred from homology"/>
<dbReference type="UniPathway" id="UPA00378"/>
<dbReference type="InParanoid" id="A0A7M7PUA5"/>
<keyword evidence="8 19" id="KW-1133">Transmembrane helix</keyword>
<evidence type="ECO:0000256" key="11">
    <source>
        <dbReference type="ARBA" id="ARBA00023180"/>
    </source>
</evidence>
<feature type="binding site" evidence="16">
    <location>
        <position position="133"/>
    </location>
    <ligand>
        <name>UDP-alpha-D-glucuronate</name>
        <dbReference type="ChEBI" id="CHEBI:58052"/>
    </ligand>
</feature>
<feature type="transmembrane region" description="Helical" evidence="19">
    <location>
        <begin position="9"/>
        <end position="27"/>
    </location>
</feature>
<dbReference type="EnsemblMetazoa" id="XM_030999509">
    <property type="protein sequence ID" value="XP_030855369"/>
    <property type="gene ID" value="LOC579023"/>
</dbReference>
<dbReference type="Gene3D" id="3.90.550.10">
    <property type="entry name" value="Spore Coat Polysaccharide Biosynthesis Protein SpsA, Chain A"/>
    <property type="match status" value="1"/>
</dbReference>
<evidence type="ECO:0000256" key="16">
    <source>
        <dbReference type="PIRSR" id="PIRSR605027-2"/>
    </source>
</evidence>
<dbReference type="PANTHER" id="PTHR10896">
    <property type="entry name" value="GALACTOSYLGALACTOSYLXYLOSYLPROTEIN 3-BETA-GLUCURONOSYLTRANSFERASE BETA-1,3-GLUCURONYLTRANSFERASE"/>
    <property type="match status" value="1"/>
</dbReference>
<reference evidence="22" key="1">
    <citation type="submission" date="2015-02" db="EMBL/GenBank/DDBJ databases">
        <title>Genome sequencing for Strongylocentrotus purpuratus.</title>
        <authorList>
            <person name="Murali S."/>
            <person name="Liu Y."/>
            <person name="Vee V."/>
            <person name="English A."/>
            <person name="Wang M."/>
            <person name="Skinner E."/>
            <person name="Han Y."/>
            <person name="Muzny D.M."/>
            <person name="Worley K.C."/>
            <person name="Gibbs R.A."/>
        </authorList>
    </citation>
    <scope>NUCLEOTIDE SEQUENCE</scope>
</reference>
<sequence>MRRILRNRIIFIAYFIVSTGSIIWLVSTCGPGCTTEHVGGDSMADYYKHELERTRANVRQTEKKIRTITQTLNKQYAKAADAVNEILGIESPQIPTIYAITPTYTRPVQKAELVRLTQTFLHVSNFHWIVVEDSERKTQLVSRFLTNSGLPYTHLNVKTTDEYKLKENEASWRKPRGVDQRNIGVDWILENVPQAEEGVVYFADDDNTYSLQIFDEMRTTQKVSVWPVGLVGGLRFERPLLNDAGKVSSWYTVWEPNRPFAMDMAGFAVSLKLFRQQPHARFDITSRRGYVESSLLVQLGIRKEDLEPLAEKCSKVLVWHTRTEKPKWKQEDKLITLGKPSDPRIEV</sequence>
<comment type="similarity">
    <text evidence="2 19">Belongs to the glycosyltransferase 43 family.</text>
</comment>
<feature type="binding site" evidence="17">
    <location>
        <position position="206"/>
    </location>
    <ligand>
        <name>Mn(2+)</name>
        <dbReference type="ChEBI" id="CHEBI:29035"/>
    </ligand>
</feature>
<evidence type="ECO:0000256" key="9">
    <source>
        <dbReference type="ARBA" id="ARBA00023034"/>
    </source>
</evidence>
<feature type="binding site" evidence="16">
    <location>
        <begin position="320"/>
        <end position="322"/>
    </location>
    <ligand>
        <name>UDP-alpha-D-glucuronate</name>
        <dbReference type="ChEBI" id="CHEBI:58052"/>
    </ligand>
</feature>
<evidence type="ECO:0000256" key="18">
    <source>
        <dbReference type="PIRSR" id="PIRSR605027-4"/>
    </source>
</evidence>
<dbReference type="PANTHER" id="PTHR10896:SF65">
    <property type="entry name" value="GALACTOSYLGALACTOSYLXYLOSYLPROTEIN 3-BETA-GLUCURONOSYLTRANSFERASE 3"/>
    <property type="match status" value="1"/>
</dbReference>
<evidence type="ECO:0000256" key="7">
    <source>
        <dbReference type="ARBA" id="ARBA00022968"/>
    </source>
</evidence>
<evidence type="ECO:0000256" key="8">
    <source>
        <dbReference type="ARBA" id="ARBA00022989"/>
    </source>
</evidence>
<dbReference type="EC" id="2.4.1.135" evidence="3 19"/>
<evidence type="ECO:0000256" key="12">
    <source>
        <dbReference type="ARBA" id="ARBA00023211"/>
    </source>
</evidence>
<comment type="cofactor">
    <cofactor evidence="1 17 19">
        <name>Mn(2+)</name>
        <dbReference type="ChEBI" id="CHEBI:29035"/>
    </cofactor>
</comment>
<dbReference type="SUPFAM" id="SSF53448">
    <property type="entry name" value="Nucleotide-diphospho-sugar transferases"/>
    <property type="match status" value="1"/>
</dbReference>